<feature type="domain" description="Beta-lactamase-related" evidence="10">
    <location>
        <begin position="454"/>
        <end position="784"/>
    </location>
</feature>
<keyword evidence="12" id="KW-1185">Reference proteome</keyword>
<proteinExistence type="inferred from homology"/>
<dbReference type="SUPFAM" id="SSF56601">
    <property type="entry name" value="beta-lactamase/transpeptidase-like"/>
    <property type="match status" value="1"/>
</dbReference>
<keyword evidence="2" id="KW-0813">Transport</keyword>
<evidence type="ECO:0000256" key="2">
    <source>
        <dbReference type="ARBA" id="ARBA00022448"/>
    </source>
</evidence>
<dbReference type="SMART" id="SM00679">
    <property type="entry name" value="CTNS"/>
    <property type="match status" value="2"/>
</dbReference>
<protein>
    <submittedName>
        <fullName evidence="11">BY PROTMAP: gi|342319849|gb|EGU11794.1| MPU1p [Rhodotorula glutinis ATCC 204091]</fullName>
    </submittedName>
</protein>
<dbReference type="Gene3D" id="1.20.1280.290">
    <property type="match status" value="2"/>
</dbReference>
<dbReference type="InterPro" id="IPR016817">
    <property type="entry name" value="MannP-dilichol_defect-1"/>
</dbReference>
<dbReference type="STRING" id="5286.A0A0K3CBJ3"/>
<evidence type="ECO:0000256" key="7">
    <source>
        <dbReference type="ARBA" id="ARBA00038475"/>
    </source>
</evidence>
<dbReference type="Pfam" id="PF00144">
    <property type="entry name" value="Beta-lactamase"/>
    <property type="match status" value="1"/>
</dbReference>
<feature type="transmembrane region" description="Helical" evidence="9">
    <location>
        <begin position="230"/>
        <end position="250"/>
    </location>
</feature>
<dbReference type="Proteomes" id="UP000199069">
    <property type="component" value="Unassembled WGS sequence"/>
</dbReference>
<evidence type="ECO:0000256" key="5">
    <source>
        <dbReference type="ARBA" id="ARBA00022989"/>
    </source>
</evidence>
<dbReference type="EMBL" id="CWKI01000003">
    <property type="protein sequence ID" value="CTR05905.1"/>
    <property type="molecule type" value="Genomic_DNA"/>
</dbReference>
<dbReference type="Gene3D" id="3.40.710.10">
    <property type="entry name" value="DD-peptidase/beta-lactamase superfamily"/>
    <property type="match status" value="1"/>
</dbReference>
<keyword evidence="5 9" id="KW-1133">Transmembrane helix</keyword>
<dbReference type="InterPro" id="IPR012338">
    <property type="entry name" value="Beta-lactam/transpept-like"/>
</dbReference>
<dbReference type="PANTHER" id="PTHR12226:SF2">
    <property type="entry name" value="MANNOSE-P-DOLICHOL UTILIZATION DEFECT 1 PROTEIN"/>
    <property type="match status" value="1"/>
</dbReference>
<evidence type="ECO:0000313" key="12">
    <source>
        <dbReference type="Proteomes" id="UP000199069"/>
    </source>
</evidence>
<dbReference type="FunFam" id="1.20.1280.290:FF:000006">
    <property type="entry name" value="mannose-P-dolichol utilization defect 1 protein"/>
    <property type="match status" value="1"/>
</dbReference>
<evidence type="ECO:0000256" key="9">
    <source>
        <dbReference type="SAM" id="Phobius"/>
    </source>
</evidence>
<dbReference type="PANTHER" id="PTHR12226">
    <property type="entry name" value="MANNOSE-P-DOLICHOL UTILIZATION DEFECT 1 LEC35 -RELATED"/>
    <property type="match status" value="1"/>
</dbReference>
<keyword evidence="6 9" id="KW-0472">Membrane</keyword>
<evidence type="ECO:0000256" key="8">
    <source>
        <dbReference type="SAM" id="MobiDB-lite"/>
    </source>
</evidence>
<evidence type="ECO:0000256" key="1">
    <source>
        <dbReference type="ARBA" id="ARBA00004141"/>
    </source>
</evidence>
<evidence type="ECO:0000256" key="6">
    <source>
        <dbReference type="ARBA" id="ARBA00023136"/>
    </source>
</evidence>
<keyword evidence="4" id="KW-0677">Repeat</keyword>
<dbReference type="GO" id="GO:0016020">
    <property type="term" value="C:membrane"/>
    <property type="evidence" value="ECO:0007669"/>
    <property type="project" value="UniProtKB-SubCell"/>
</dbReference>
<dbReference type="InterPro" id="IPR001466">
    <property type="entry name" value="Beta-lactam-related"/>
</dbReference>
<accession>A0A0K3CBJ3</accession>
<keyword evidence="3 9" id="KW-0812">Transmembrane</keyword>
<reference evidence="11 12" key="1">
    <citation type="submission" date="2015-07" db="EMBL/GenBank/DDBJ databases">
        <authorList>
            <person name="Cajimat M.N.B."/>
            <person name="Milazzo M.L."/>
            <person name="Fulhorst C.F."/>
        </authorList>
    </citation>
    <scope>NUCLEOTIDE SEQUENCE [LARGE SCALE GENOMIC DNA]</scope>
    <source>
        <strain evidence="11">Single colony</strain>
    </source>
</reference>
<dbReference type="Pfam" id="PF04193">
    <property type="entry name" value="PQ-loop"/>
    <property type="match status" value="2"/>
</dbReference>
<dbReference type="InterPro" id="IPR006603">
    <property type="entry name" value="PQ-loop_rpt"/>
</dbReference>
<comment type="subcellular location">
    <subcellularLocation>
        <location evidence="1">Membrane</location>
        <topology evidence="1">Multi-pass membrane protein</topology>
    </subcellularLocation>
</comment>
<feature type="region of interest" description="Disordered" evidence="8">
    <location>
        <begin position="707"/>
        <end position="727"/>
    </location>
</feature>
<name>A0A0K3CBJ3_RHOTO</name>
<dbReference type="AlphaFoldDB" id="A0A0K3CBJ3"/>
<evidence type="ECO:0000256" key="4">
    <source>
        <dbReference type="ARBA" id="ARBA00022737"/>
    </source>
</evidence>
<gene>
    <name evidence="11" type="primary">FGENESH: predicted gene_3.217</name>
    <name evidence="11" type="ORF">BN2166_0017660</name>
</gene>
<evidence type="ECO:0000259" key="10">
    <source>
        <dbReference type="Pfam" id="PF00144"/>
    </source>
</evidence>
<sequence length="854" mass="94149">MAAFLSDKLQPLSAVTHNLPPFIRDPAVALLGQECYTTLVWNLDLTSEYCLKLGLSKGLGLAMVAGGAILKLPQIITVVRRGSARGLSLSSYVLDTVATGITVAYNVRNGFPYSTWGEMAFLLAQNAVLIVLITSYSARPTLPRLAPLVVLFSKLAYALSNTSLVPSSTLSFLQTLTIPISLSSKVPQILSNFRNRSTGQLSAFLVFNSLAGCLARVFTTRTETNDPLLFWGFLLGALLNGVIAIQMLVYPSDARSASKRDIERPVELLGEKVKTATGVAQHDIASAAHLAQHDIASAAHLAQEKVAAYSTPVKQAVGAGPKRTASPASSGSARRYVRKMEYLRAFHPLFHSPLSASFLTFCDGPPARRVPTCPANLRRTLRSSSLVLQPLAMAFPTASAIDAHLREATEKPYRDVPRAIFLAARSNDPLIYSGHAGWARLPETEVSREQLEKEGTRIKEDDIAEMYSCTKLCGSIAALQLLEEGKIALEDDASKFVKELKDVKIYKGFDKDGELILEKNTTPITVRSLITHTAGFIYYFRHPDCQKVAAKLEIETSPYGLNATRDELHKMPLFYKPDEHWNYGTSIDWLTRIVEEISGQDLETYFQERIFKPLGISDVSFNDNPAQIDMAFANPEKPDAPYIFRRPTPYSRQFRYGGAGLKGSAPSYLKLVRAILRGGALEDESSRILRKETVDLMFKPHLTNEQQRQDLREAEMSGSDPFSRKRGESLEDVSWGLGGMLSGKGLASGRGGGSLHWSGMANTFWVVDREHDVCFVLFSNLQPYGWQPVFDLWEKVETELYKGLGVRAEILSLFHTRPLLSLSPPKAACYSFLLTGSHTSSLRSLATRRMPATA</sequence>
<evidence type="ECO:0000256" key="3">
    <source>
        <dbReference type="ARBA" id="ARBA00022692"/>
    </source>
</evidence>
<comment type="similarity">
    <text evidence="7">Belongs to the MPDU1 (TC 2.A.43.3) family.</text>
</comment>
<organism evidence="11 12">
    <name type="scientific">Rhodotorula toruloides</name>
    <name type="common">Yeast</name>
    <name type="synonym">Rhodosporidium toruloides</name>
    <dbReference type="NCBI Taxonomy" id="5286"/>
    <lineage>
        <taxon>Eukaryota</taxon>
        <taxon>Fungi</taxon>
        <taxon>Dikarya</taxon>
        <taxon>Basidiomycota</taxon>
        <taxon>Pucciniomycotina</taxon>
        <taxon>Microbotryomycetes</taxon>
        <taxon>Sporidiobolales</taxon>
        <taxon>Sporidiobolaceae</taxon>
        <taxon>Rhodotorula</taxon>
    </lineage>
</organism>
<evidence type="ECO:0000313" key="11">
    <source>
        <dbReference type="EMBL" id="CTR05905.1"/>
    </source>
</evidence>